<dbReference type="Proteomes" id="UP000216300">
    <property type="component" value="Unassembled WGS sequence"/>
</dbReference>
<dbReference type="PROSITE" id="PS51318">
    <property type="entry name" value="TAT"/>
    <property type="match status" value="1"/>
</dbReference>
<protein>
    <submittedName>
        <fullName evidence="1">Uncharacterized protein</fullName>
    </submittedName>
</protein>
<dbReference type="InterPro" id="IPR011044">
    <property type="entry name" value="Quino_amine_DH_bsu"/>
</dbReference>
<dbReference type="AlphaFoldDB" id="A0A255EF47"/>
<reference evidence="1 2" key="1">
    <citation type="submission" date="2017-07" db="EMBL/GenBank/DDBJ databases">
        <title>Draft whole genome sequences of clinical Proprionibacteriaceae strains.</title>
        <authorList>
            <person name="Bernier A.-M."/>
            <person name="Bernard K."/>
            <person name="Domingo M.-C."/>
        </authorList>
    </citation>
    <scope>NUCLEOTIDE SEQUENCE [LARGE SCALE GENOMIC DNA]</scope>
    <source>
        <strain evidence="1 2">NML 150081</strain>
    </source>
</reference>
<dbReference type="EMBL" id="NMVJ01000007">
    <property type="protein sequence ID" value="OYN90169.1"/>
    <property type="molecule type" value="Genomic_DNA"/>
</dbReference>
<evidence type="ECO:0000313" key="2">
    <source>
        <dbReference type="Proteomes" id="UP000216300"/>
    </source>
</evidence>
<gene>
    <name evidence="1" type="ORF">CGZ91_08315</name>
</gene>
<dbReference type="RefSeq" id="WP_144276838.1">
    <property type="nucleotide sequence ID" value="NZ_NMVJ01000007.1"/>
</dbReference>
<sequence length="704" mass="74873">MDNDRPTPAQPSPVQPFNLSRRGLLAAGALTGVGLVGLPGLTSRAYAAEADLGLTAHVADRGVVATERNVRSGAIGPSLRRTPLLYLLSDGNPVSFNVLDTETGELVGSFPLPPKSVGGYPSVADDGRVYLTVRDGKSTLVYRYDPKLNDVEFLVESPTGDAVTRNLRVDGDMMYGCTYPRAKAFAYNLVTGETRDYGKVAEGTDTYAWGFEKVGGNLYVGTGIGQGHAVKIDIETGEKTELPLPQEYDERLTYFYWFRRIGSLVAMAFSPGLEGGTNVLFWDTEAEDWVHDGGIPTFLSLNGPITQATPDGRVWYKSEGEIHEFNSATGKVTATGWIDTGLEETGSHRTLEMMMVGRGRTARPMLYGGNNDGSFWSFDPASGEHEFFDTVVEGAPLTTNSLGVGPDGRVYVPTYLGPGVTTRFDPVAGTSEQLSSPGQVDTVFTVGSQLLLGSYPGALVHSGDPAQEWDFGTNPALDFNLKAEAQDRIVAADGDGTRYAMGTVADYGVTGGALTIVEADGSRQVYRDLIDRHSVVAVLWGPDGLVYAGSSIRGGLSSPNGSGDAELLVFDPDAGSLVHHVVPVAKNDTICELALGADGQVWGITKSGSFFAFDIESRTVTTTIAHGMGGTGSPWGSGCTLVSHPSDGLLYGLADNKLFALDPATESWQVLDDGHALKRLSVAATGKLYTVDETHLYEVTISQS</sequence>
<name>A0A255EF47_9ACTN</name>
<dbReference type="OrthoDB" id="57332at2"/>
<organism evidence="1 2">
    <name type="scientific">Parenemella sanctibonifatiensis</name>
    <dbReference type="NCBI Taxonomy" id="2016505"/>
    <lineage>
        <taxon>Bacteria</taxon>
        <taxon>Bacillati</taxon>
        <taxon>Actinomycetota</taxon>
        <taxon>Actinomycetes</taxon>
        <taxon>Propionibacteriales</taxon>
        <taxon>Propionibacteriaceae</taxon>
        <taxon>Parenemella</taxon>
    </lineage>
</organism>
<accession>A0A255EF47</accession>
<evidence type="ECO:0000313" key="1">
    <source>
        <dbReference type="EMBL" id="OYN90169.1"/>
    </source>
</evidence>
<dbReference type="SUPFAM" id="SSF50969">
    <property type="entry name" value="YVTN repeat-like/Quinoprotein amine dehydrogenase"/>
    <property type="match status" value="1"/>
</dbReference>
<proteinExistence type="predicted"/>
<dbReference type="InterPro" id="IPR006311">
    <property type="entry name" value="TAT_signal"/>
</dbReference>
<keyword evidence="2" id="KW-1185">Reference proteome</keyword>
<comment type="caution">
    <text evidence="1">The sequence shown here is derived from an EMBL/GenBank/DDBJ whole genome shotgun (WGS) entry which is preliminary data.</text>
</comment>
<dbReference type="SUPFAM" id="SSF69322">
    <property type="entry name" value="Tricorn protease domain 2"/>
    <property type="match status" value="1"/>
</dbReference>